<evidence type="ECO:0000256" key="1">
    <source>
        <dbReference type="ARBA" id="ARBA00023015"/>
    </source>
</evidence>
<dbReference type="Gene3D" id="1.10.10.1320">
    <property type="entry name" value="Anti-sigma factor, zinc-finger domain"/>
    <property type="match status" value="1"/>
</dbReference>
<organism evidence="4 5">
    <name type="scientific">Brachybacterium phenoliresistens</name>
    <dbReference type="NCBI Taxonomy" id="396014"/>
    <lineage>
        <taxon>Bacteria</taxon>
        <taxon>Bacillati</taxon>
        <taxon>Actinomycetota</taxon>
        <taxon>Actinomycetes</taxon>
        <taxon>Micrococcales</taxon>
        <taxon>Dermabacteraceae</taxon>
        <taxon>Brachybacterium</taxon>
    </lineage>
</organism>
<dbReference type="HOGENOM" id="CLU_2128692_0_0_11"/>
<dbReference type="OrthoDB" id="3267840at2"/>
<dbReference type="AlphaFoldDB" id="Z9JPM9"/>
<reference evidence="4 5" key="1">
    <citation type="submission" date="2014-02" db="EMBL/GenBank/DDBJ databases">
        <title>Genome sequence of Brachybacterium phenoliresistens strain W13A50.</title>
        <authorList>
            <person name="Wang X."/>
        </authorList>
    </citation>
    <scope>NUCLEOTIDE SEQUENCE [LARGE SCALE GENOMIC DNA]</scope>
    <source>
        <strain evidence="4 5">W13A50</strain>
    </source>
</reference>
<evidence type="ECO:0000259" key="3">
    <source>
        <dbReference type="Pfam" id="PF13490"/>
    </source>
</evidence>
<evidence type="ECO:0000256" key="2">
    <source>
        <dbReference type="ARBA" id="ARBA00023163"/>
    </source>
</evidence>
<dbReference type="EMBL" id="JDYK01000026">
    <property type="protein sequence ID" value="EWS79756.1"/>
    <property type="molecule type" value="Genomic_DNA"/>
</dbReference>
<gene>
    <name evidence="4" type="ORF">BF93_10060</name>
</gene>
<dbReference type="Proteomes" id="UP000023067">
    <property type="component" value="Unassembled WGS sequence"/>
</dbReference>
<dbReference type="RefSeq" id="WP_051487161.1">
    <property type="nucleotide sequence ID" value="NZ_BAAAOW010000001.1"/>
</dbReference>
<keyword evidence="5" id="KW-1185">Reference proteome</keyword>
<evidence type="ECO:0000313" key="5">
    <source>
        <dbReference type="Proteomes" id="UP000023067"/>
    </source>
</evidence>
<dbReference type="PATRIC" id="fig|396014.3.peg.3505"/>
<feature type="domain" description="Putative zinc-finger" evidence="3">
    <location>
        <begin position="18"/>
        <end position="43"/>
    </location>
</feature>
<dbReference type="InterPro" id="IPR041916">
    <property type="entry name" value="Anti_sigma_zinc_sf"/>
</dbReference>
<dbReference type="STRING" id="396014.BF93_10060"/>
<comment type="caution">
    <text evidence="4">The sequence shown here is derived from an EMBL/GenBank/DDBJ whole genome shotgun (WGS) entry which is preliminary data.</text>
</comment>
<keyword evidence="2" id="KW-0804">Transcription</keyword>
<protein>
    <submittedName>
        <fullName evidence="4">Anti-sigma factor</fullName>
    </submittedName>
</protein>
<keyword evidence="1" id="KW-0805">Transcription regulation</keyword>
<dbReference type="InterPro" id="IPR027383">
    <property type="entry name" value="Znf_put"/>
</dbReference>
<dbReference type="eggNOG" id="ENOG50336ZW">
    <property type="taxonomic scope" value="Bacteria"/>
</dbReference>
<proteinExistence type="predicted"/>
<accession>Z9JPM9</accession>
<dbReference type="Pfam" id="PF13490">
    <property type="entry name" value="zf-HC2"/>
    <property type="match status" value="1"/>
</dbReference>
<sequence length="118" mass="13419">MNERDDRTGRDPRFGLEEALDGELPRETVVRMSRHTEDCPECADEWERLRLLKELVRRSCQQDVAPSSLRERISIECQDLGVTRTEVTRTEQVSGPDGQITRTTVTRTVRFEGGAGTA</sequence>
<name>Z9JPM9_9MICO</name>
<evidence type="ECO:0000313" key="4">
    <source>
        <dbReference type="EMBL" id="EWS79756.1"/>
    </source>
</evidence>